<dbReference type="Proteomes" id="UP000620046">
    <property type="component" value="Unassembled WGS sequence"/>
</dbReference>
<organism evidence="1 2">
    <name type="scientific">Dyella nitratireducens</name>
    <dbReference type="NCBI Taxonomy" id="1849580"/>
    <lineage>
        <taxon>Bacteria</taxon>
        <taxon>Pseudomonadati</taxon>
        <taxon>Pseudomonadota</taxon>
        <taxon>Gammaproteobacteria</taxon>
        <taxon>Lysobacterales</taxon>
        <taxon>Rhodanobacteraceae</taxon>
        <taxon>Dyella</taxon>
    </lineage>
</organism>
<proteinExistence type="predicted"/>
<evidence type="ECO:0000313" key="1">
    <source>
        <dbReference type="EMBL" id="GGA47028.1"/>
    </source>
</evidence>
<dbReference type="RefSeq" id="WP_188797111.1">
    <property type="nucleotide sequence ID" value="NZ_BMJA01000004.1"/>
</dbReference>
<dbReference type="Pfam" id="PF16732">
    <property type="entry name" value="ComP_DUS"/>
    <property type="match status" value="1"/>
</dbReference>
<dbReference type="InterPro" id="IPR045584">
    <property type="entry name" value="Pilin-like"/>
</dbReference>
<dbReference type="Gene3D" id="3.30.700.10">
    <property type="entry name" value="Glycoprotein, Type 4 Pilin"/>
    <property type="match status" value="1"/>
</dbReference>
<gene>
    <name evidence="1" type="primary">pilE3</name>
    <name evidence="1" type="ORF">GCM10010981_40260</name>
</gene>
<dbReference type="InterPro" id="IPR031982">
    <property type="entry name" value="PilE-like"/>
</dbReference>
<comment type="caution">
    <text evidence="1">The sequence shown here is derived from an EMBL/GenBank/DDBJ whole genome shotgun (WGS) entry which is preliminary data.</text>
</comment>
<dbReference type="NCBIfam" id="TIGR02532">
    <property type="entry name" value="IV_pilin_GFxxxE"/>
    <property type="match status" value="1"/>
</dbReference>
<name>A0ABQ1GN03_9GAMM</name>
<dbReference type="Pfam" id="PF07963">
    <property type="entry name" value="N_methyl"/>
    <property type="match status" value="1"/>
</dbReference>
<keyword evidence="2" id="KW-1185">Reference proteome</keyword>
<reference evidence="2" key="1">
    <citation type="journal article" date="2019" name="Int. J. Syst. Evol. Microbiol.">
        <title>The Global Catalogue of Microorganisms (GCM) 10K type strain sequencing project: providing services to taxonomists for standard genome sequencing and annotation.</title>
        <authorList>
            <consortium name="The Broad Institute Genomics Platform"/>
            <consortium name="The Broad Institute Genome Sequencing Center for Infectious Disease"/>
            <person name="Wu L."/>
            <person name="Ma J."/>
        </authorList>
    </citation>
    <scope>NUCLEOTIDE SEQUENCE [LARGE SCALE GENOMIC DNA]</scope>
    <source>
        <strain evidence="2">CGMCC 1.15439</strain>
    </source>
</reference>
<dbReference type="InterPro" id="IPR012902">
    <property type="entry name" value="N_methyl_site"/>
</dbReference>
<dbReference type="EMBL" id="BMJA01000004">
    <property type="protein sequence ID" value="GGA47028.1"/>
    <property type="molecule type" value="Genomic_DNA"/>
</dbReference>
<sequence>MDRMRGFSLIELLVTMAIAAILAALAAQTYSRYALRSHRTDAHHTLMAIAQAQERWYATYNRYADALGKLGYADPALSPNGYYEVVMSVTGDDDQGFVVTAVPVGRQAGDACGSLSIDNAGRKLPNRVDSAVNANGKCW</sequence>
<protein>
    <submittedName>
        <fullName evidence="1">Type IV pilin</fullName>
    </submittedName>
</protein>
<accession>A0ABQ1GN03</accession>
<dbReference type="SUPFAM" id="SSF54523">
    <property type="entry name" value="Pili subunits"/>
    <property type="match status" value="1"/>
</dbReference>
<evidence type="ECO:0000313" key="2">
    <source>
        <dbReference type="Proteomes" id="UP000620046"/>
    </source>
</evidence>
<dbReference type="PROSITE" id="PS00409">
    <property type="entry name" value="PROKAR_NTER_METHYL"/>
    <property type="match status" value="1"/>
</dbReference>